<organism evidence="1 2">
    <name type="scientific">Thiocapsa imhoffii</name>
    <dbReference type="NCBI Taxonomy" id="382777"/>
    <lineage>
        <taxon>Bacteria</taxon>
        <taxon>Pseudomonadati</taxon>
        <taxon>Pseudomonadota</taxon>
        <taxon>Gammaproteobacteria</taxon>
        <taxon>Chromatiales</taxon>
        <taxon>Chromatiaceae</taxon>
        <taxon>Thiocapsa</taxon>
    </lineage>
</organism>
<name>A0A9X1B845_9GAMM</name>
<proteinExistence type="predicted"/>
<dbReference type="Gene3D" id="1.10.510.10">
    <property type="entry name" value="Transferase(Phosphotransferase) domain 1"/>
    <property type="match status" value="1"/>
</dbReference>
<dbReference type="Proteomes" id="UP001138802">
    <property type="component" value="Unassembled WGS sequence"/>
</dbReference>
<dbReference type="RefSeq" id="WP_200386716.1">
    <property type="nucleotide sequence ID" value="NZ_NRSD01000003.1"/>
</dbReference>
<dbReference type="EMBL" id="NRSD01000003">
    <property type="protein sequence ID" value="MBK1643908.1"/>
    <property type="molecule type" value="Genomic_DNA"/>
</dbReference>
<accession>A0A9X1B845</accession>
<dbReference type="SUPFAM" id="SSF56112">
    <property type="entry name" value="Protein kinase-like (PK-like)"/>
    <property type="match status" value="1"/>
</dbReference>
<reference evidence="1 2" key="1">
    <citation type="journal article" date="2020" name="Microorganisms">
        <title>Osmotic Adaptation and Compatible Solute Biosynthesis of Phototrophic Bacteria as Revealed from Genome Analyses.</title>
        <authorList>
            <person name="Imhoff J.F."/>
            <person name="Rahn T."/>
            <person name="Kunzel S."/>
            <person name="Keller A."/>
            <person name="Neulinger S.C."/>
        </authorList>
    </citation>
    <scope>NUCLEOTIDE SEQUENCE [LARGE SCALE GENOMIC DNA]</scope>
    <source>
        <strain evidence="1 2">DSM 21303</strain>
    </source>
</reference>
<protein>
    <submittedName>
        <fullName evidence="1">Uncharacterized protein</fullName>
    </submittedName>
</protein>
<dbReference type="AlphaFoldDB" id="A0A9X1B845"/>
<sequence>MMSQAGRYDFDPQCMDHSVRARDSHLDRHVMVKRGWTEEHRPQLQSQIATLSASQSRHLADVYDLLSLPDDQLAIVEESIEGQTLIEWMAAGPTDEGDVLRTLLQIANALLVLETAGLVAASLGAEHWRFDDEGILNLSLYPLMEAGVLEPRFGSTNLLLELSEHAKELALRYTQATAKPLVAVSDPILMGLLNGTPESGSSIGKYRERIRAHCLRDRHRAVTVYRGQPTEMNRAQPALRLAHPTTGVATIVLHYDGLQFSVRECDGEVYRNNLPVWPGFVIDGSCVITLGASTRPWNERYFVTLDITHPEVIF</sequence>
<gene>
    <name evidence="1" type="ORF">CKO25_04390</name>
</gene>
<dbReference type="InterPro" id="IPR011009">
    <property type="entry name" value="Kinase-like_dom_sf"/>
</dbReference>
<evidence type="ECO:0000313" key="1">
    <source>
        <dbReference type="EMBL" id="MBK1643908.1"/>
    </source>
</evidence>
<evidence type="ECO:0000313" key="2">
    <source>
        <dbReference type="Proteomes" id="UP001138802"/>
    </source>
</evidence>
<comment type="caution">
    <text evidence="1">The sequence shown here is derived from an EMBL/GenBank/DDBJ whole genome shotgun (WGS) entry which is preliminary data.</text>
</comment>
<keyword evidence="2" id="KW-1185">Reference proteome</keyword>